<dbReference type="EMBL" id="JABJVM010000005">
    <property type="protein sequence ID" value="MBA3926051.1"/>
    <property type="molecule type" value="Genomic_DNA"/>
</dbReference>
<dbReference type="GO" id="GO:0003700">
    <property type="term" value="F:DNA-binding transcription factor activity"/>
    <property type="evidence" value="ECO:0007669"/>
    <property type="project" value="InterPro"/>
</dbReference>
<dbReference type="RefSeq" id="WP_181676259.1">
    <property type="nucleotide sequence ID" value="NZ_JABJVM010000005.1"/>
</dbReference>
<evidence type="ECO:0000313" key="6">
    <source>
        <dbReference type="EMBL" id="MBA3926051.1"/>
    </source>
</evidence>
<sequence length="272" mass="31173">MFQWLQTFMAVFEVKNFTKAAEKLFISQPTVSLHIQKLEELTGSDLFFRNGRNHAIPTESAKLLYLRAKQLNSLWETSLNDIKQLQGNTRITYHIGASQTIGVYLLPQVLPPLQKAFPNHDFVVHIANSTIIFNKVETRDYQVGLVESPMIAPLIERAVFSYDSLVLAGNQDSELWLLRESGSGIRAYTEQFFQQENIIPEQKMEIASNEAILNMLQQGFGKTLLSNLSIRDTVIFPTPEPIKRALFQIHHSEFPQDEVQIAMYELLLDTFR</sequence>
<dbReference type="InterPro" id="IPR036388">
    <property type="entry name" value="WH-like_DNA-bd_sf"/>
</dbReference>
<keyword evidence="4" id="KW-0804">Transcription</keyword>
<accession>A0A7W1T5T7</accession>
<dbReference type="SUPFAM" id="SSF53850">
    <property type="entry name" value="Periplasmic binding protein-like II"/>
    <property type="match status" value="1"/>
</dbReference>
<dbReference type="PANTHER" id="PTHR30126">
    <property type="entry name" value="HTH-TYPE TRANSCRIPTIONAL REGULATOR"/>
    <property type="match status" value="1"/>
</dbReference>
<dbReference type="AlphaFoldDB" id="A0A7W1T5T7"/>
<dbReference type="InterPro" id="IPR036390">
    <property type="entry name" value="WH_DNA-bd_sf"/>
</dbReference>
<comment type="similarity">
    <text evidence="1">Belongs to the LysR transcriptional regulatory family.</text>
</comment>
<organism evidence="6 7">
    <name type="scientific">Listeria rustica</name>
    <dbReference type="NCBI Taxonomy" id="2713503"/>
    <lineage>
        <taxon>Bacteria</taxon>
        <taxon>Bacillati</taxon>
        <taxon>Bacillota</taxon>
        <taxon>Bacilli</taxon>
        <taxon>Bacillales</taxon>
        <taxon>Listeriaceae</taxon>
        <taxon>Listeria</taxon>
    </lineage>
</organism>
<evidence type="ECO:0000256" key="4">
    <source>
        <dbReference type="ARBA" id="ARBA00023163"/>
    </source>
</evidence>
<evidence type="ECO:0000256" key="2">
    <source>
        <dbReference type="ARBA" id="ARBA00023015"/>
    </source>
</evidence>
<protein>
    <submittedName>
        <fullName evidence="6">LysR family transcriptional regulator</fullName>
    </submittedName>
</protein>
<dbReference type="PRINTS" id="PR00039">
    <property type="entry name" value="HTHLYSR"/>
</dbReference>
<proteinExistence type="inferred from homology"/>
<reference evidence="6 7" key="1">
    <citation type="submission" date="2020-08" db="EMBL/GenBank/DDBJ databases">
        <title>Listeria ohnekaius sp. nov. and Listeria portnoyii sp. nov. isolated from non-agricultural and natural environments.</title>
        <authorList>
            <person name="Weller D."/>
            <person name="Belias A.M."/>
            <person name="Liao J."/>
            <person name="Guo S."/>
            <person name="Orsi R.H."/>
            <person name="Wiedmann M."/>
        </authorList>
    </citation>
    <scope>NUCLEOTIDE SEQUENCE [LARGE SCALE GENOMIC DNA]</scope>
    <source>
        <strain evidence="6 7">FSL W9-0585</strain>
    </source>
</reference>
<name>A0A7W1T5T7_9LIST</name>
<evidence type="ECO:0000313" key="7">
    <source>
        <dbReference type="Proteomes" id="UP000548787"/>
    </source>
</evidence>
<dbReference type="Pfam" id="PF00126">
    <property type="entry name" value="HTH_1"/>
    <property type="match status" value="1"/>
</dbReference>
<evidence type="ECO:0000256" key="1">
    <source>
        <dbReference type="ARBA" id="ARBA00009437"/>
    </source>
</evidence>
<dbReference type="InterPro" id="IPR005119">
    <property type="entry name" value="LysR_subst-bd"/>
</dbReference>
<dbReference type="GO" id="GO:0000976">
    <property type="term" value="F:transcription cis-regulatory region binding"/>
    <property type="evidence" value="ECO:0007669"/>
    <property type="project" value="TreeGrafter"/>
</dbReference>
<evidence type="ECO:0000256" key="3">
    <source>
        <dbReference type="ARBA" id="ARBA00023125"/>
    </source>
</evidence>
<dbReference type="Gene3D" id="3.40.190.290">
    <property type="match status" value="2"/>
</dbReference>
<gene>
    <name evidence="6" type="ORF">HPK16_06820</name>
</gene>
<keyword evidence="7" id="KW-1185">Reference proteome</keyword>
<dbReference type="SUPFAM" id="SSF46785">
    <property type="entry name" value="Winged helix' DNA-binding domain"/>
    <property type="match status" value="1"/>
</dbReference>
<comment type="caution">
    <text evidence="6">The sequence shown here is derived from an EMBL/GenBank/DDBJ whole genome shotgun (WGS) entry which is preliminary data.</text>
</comment>
<evidence type="ECO:0000259" key="5">
    <source>
        <dbReference type="PROSITE" id="PS50931"/>
    </source>
</evidence>
<dbReference type="PROSITE" id="PS50931">
    <property type="entry name" value="HTH_LYSR"/>
    <property type="match status" value="1"/>
</dbReference>
<dbReference type="Pfam" id="PF03466">
    <property type="entry name" value="LysR_substrate"/>
    <property type="match status" value="1"/>
</dbReference>
<dbReference type="Proteomes" id="UP000548787">
    <property type="component" value="Unassembled WGS sequence"/>
</dbReference>
<dbReference type="InterPro" id="IPR000847">
    <property type="entry name" value="LysR_HTH_N"/>
</dbReference>
<feature type="domain" description="HTH lysR-type" evidence="5">
    <location>
        <begin position="1"/>
        <end position="58"/>
    </location>
</feature>
<dbReference type="PANTHER" id="PTHR30126:SF39">
    <property type="entry name" value="HTH-TYPE TRANSCRIPTIONAL REGULATOR CYSL"/>
    <property type="match status" value="1"/>
</dbReference>
<keyword evidence="3" id="KW-0238">DNA-binding</keyword>
<dbReference type="Gene3D" id="1.10.10.10">
    <property type="entry name" value="Winged helix-like DNA-binding domain superfamily/Winged helix DNA-binding domain"/>
    <property type="match status" value="1"/>
</dbReference>
<keyword evidence="2" id="KW-0805">Transcription regulation</keyword>